<feature type="domain" description="Aminoglycoside phosphotransferase" evidence="1">
    <location>
        <begin position="162"/>
        <end position="267"/>
    </location>
</feature>
<evidence type="ECO:0000313" key="3">
    <source>
        <dbReference type="Proteomes" id="UP000287547"/>
    </source>
</evidence>
<name>A0A428YTG3_KIBAR</name>
<dbReference type="SUPFAM" id="SSF56112">
    <property type="entry name" value="Protein kinase-like (PK-like)"/>
    <property type="match status" value="1"/>
</dbReference>
<comment type="caution">
    <text evidence="2">The sequence shown here is derived from an EMBL/GenBank/DDBJ whole genome shotgun (WGS) entry which is preliminary data.</text>
</comment>
<gene>
    <name evidence="2" type="ORF">DMH04_42515</name>
</gene>
<dbReference type="InterPro" id="IPR002575">
    <property type="entry name" value="Aminoglycoside_PTrfase"/>
</dbReference>
<dbReference type="EMBL" id="QHKI01000059">
    <property type="protein sequence ID" value="RSM72673.1"/>
    <property type="molecule type" value="Genomic_DNA"/>
</dbReference>
<dbReference type="InterPro" id="IPR011009">
    <property type="entry name" value="Kinase-like_dom_sf"/>
</dbReference>
<evidence type="ECO:0000313" key="2">
    <source>
        <dbReference type="EMBL" id="RSM72673.1"/>
    </source>
</evidence>
<protein>
    <recommendedName>
        <fullName evidence="1">Aminoglycoside phosphotransferase domain-containing protein</fullName>
    </recommendedName>
</protein>
<accession>A0A428YTG3</accession>
<dbReference type="OrthoDB" id="101887at2"/>
<evidence type="ECO:0000259" key="1">
    <source>
        <dbReference type="Pfam" id="PF01636"/>
    </source>
</evidence>
<reference evidence="2 3" key="1">
    <citation type="submission" date="2018-05" db="EMBL/GenBank/DDBJ databases">
        <title>Evolution of GPA BGCs.</title>
        <authorList>
            <person name="Waglechner N."/>
            <person name="Wright G.D."/>
        </authorList>
    </citation>
    <scope>NUCLEOTIDE SEQUENCE [LARGE SCALE GENOMIC DNA]</scope>
    <source>
        <strain evidence="2 3">A82846</strain>
    </source>
</reference>
<dbReference type="Pfam" id="PF01636">
    <property type="entry name" value="APH"/>
    <property type="match status" value="1"/>
</dbReference>
<sequence>MIICHCDPVTSAKVWTTPAWRKLVESWLDEQLAAQGIRRMGELTQPRVRPWGTVLTAPTSAGVIWLKAPGPATVFEVGLYDVLREVAPEWVLEPIALDVERGWLVLPDGGTSLRASAADPFDSMMKVLPQYGELQRRLSPHVNRLLGAGVVDMRADVLPERFDEAVAAVRRRPHSKELIDRIVARRDLVVERCAQLGDLASLDHNDLHVGNVFLSGGRVKFYDWGDSVVAHPFASMLVVLGELDVASAERLRDSYLEAFSDLAPHRELVEQLDLACWLGMIARTLVWERALASDPGKWATAPLETLSGLLSDRWLKVTQ</sequence>
<dbReference type="AlphaFoldDB" id="A0A428YTG3"/>
<dbReference type="Proteomes" id="UP000287547">
    <property type="component" value="Unassembled WGS sequence"/>
</dbReference>
<organism evidence="2 3">
    <name type="scientific">Kibdelosporangium aridum</name>
    <dbReference type="NCBI Taxonomy" id="2030"/>
    <lineage>
        <taxon>Bacteria</taxon>
        <taxon>Bacillati</taxon>
        <taxon>Actinomycetota</taxon>
        <taxon>Actinomycetes</taxon>
        <taxon>Pseudonocardiales</taxon>
        <taxon>Pseudonocardiaceae</taxon>
        <taxon>Kibdelosporangium</taxon>
    </lineage>
</organism>
<proteinExistence type="predicted"/>